<gene>
    <name evidence="1" type="ORF">S01H4_42920</name>
</gene>
<organism evidence="1">
    <name type="scientific">marine sediment metagenome</name>
    <dbReference type="NCBI Taxonomy" id="412755"/>
    <lineage>
        <taxon>unclassified sequences</taxon>
        <taxon>metagenomes</taxon>
        <taxon>ecological metagenomes</taxon>
    </lineage>
</organism>
<sequence>MKIPKQHKQNTREERQIIQDAFMESRHSFLDDYDKHKKIIEDNFPLYAKDETQVPCLLTMDIIYNSKGHMTEKAFLSYKAFVQDVLDGWQPPVTFEIIKGGKE</sequence>
<protein>
    <submittedName>
        <fullName evidence="1">Uncharacterized protein</fullName>
    </submittedName>
</protein>
<evidence type="ECO:0000313" key="1">
    <source>
        <dbReference type="EMBL" id="GAG94751.1"/>
    </source>
</evidence>
<proteinExistence type="predicted"/>
<dbReference type="AlphaFoldDB" id="X1DE94"/>
<name>X1DE94_9ZZZZ</name>
<accession>X1DE94</accession>
<dbReference type="EMBL" id="BART01023623">
    <property type="protein sequence ID" value="GAG94751.1"/>
    <property type="molecule type" value="Genomic_DNA"/>
</dbReference>
<reference evidence="1" key="1">
    <citation type="journal article" date="2014" name="Front. Microbiol.">
        <title>High frequency of phylogenetically diverse reductive dehalogenase-homologous genes in deep subseafloor sedimentary metagenomes.</title>
        <authorList>
            <person name="Kawai M."/>
            <person name="Futagami T."/>
            <person name="Toyoda A."/>
            <person name="Takaki Y."/>
            <person name="Nishi S."/>
            <person name="Hori S."/>
            <person name="Arai W."/>
            <person name="Tsubouchi T."/>
            <person name="Morono Y."/>
            <person name="Uchiyama I."/>
            <person name="Ito T."/>
            <person name="Fujiyama A."/>
            <person name="Inagaki F."/>
            <person name="Takami H."/>
        </authorList>
    </citation>
    <scope>NUCLEOTIDE SEQUENCE</scope>
    <source>
        <strain evidence="1">Expedition CK06-06</strain>
    </source>
</reference>
<comment type="caution">
    <text evidence="1">The sequence shown here is derived from an EMBL/GenBank/DDBJ whole genome shotgun (WGS) entry which is preliminary data.</text>
</comment>